<dbReference type="AlphaFoldDB" id="A0A2N9F892"/>
<evidence type="ECO:0000313" key="17">
    <source>
        <dbReference type="EMBL" id="SPC82994.1"/>
    </source>
</evidence>
<feature type="region of interest" description="Disordered" evidence="16">
    <location>
        <begin position="239"/>
        <end position="259"/>
    </location>
</feature>
<evidence type="ECO:0000256" key="15">
    <source>
        <dbReference type="ARBA" id="ARBA00031038"/>
    </source>
</evidence>
<evidence type="ECO:0000256" key="12">
    <source>
        <dbReference type="ARBA" id="ARBA00023242"/>
    </source>
</evidence>
<dbReference type="GO" id="GO:0070552">
    <property type="term" value="C:BRISC complex"/>
    <property type="evidence" value="ECO:0007669"/>
    <property type="project" value="InterPro"/>
</dbReference>
<evidence type="ECO:0000256" key="13">
    <source>
        <dbReference type="ARBA" id="ARBA00023306"/>
    </source>
</evidence>
<gene>
    <name evidence="17" type="ORF">FSB_LOCUS10876</name>
</gene>
<evidence type="ECO:0000256" key="7">
    <source>
        <dbReference type="ARBA" id="ARBA00022763"/>
    </source>
</evidence>
<evidence type="ECO:0000256" key="6">
    <source>
        <dbReference type="ARBA" id="ARBA00022618"/>
    </source>
</evidence>
<dbReference type="CDD" id="cd21502">
    <property type="entry name" value="vWA_BABAM1"/>
    <property type="match status" value="1"/>
</dbReference>
<keyword evidence="10" id="KW-0156">Chromatin regulator</keyword>
<keyword evidence="6" id="KW-0132">Cell division</keyword>
<keyword evidence="5" id="KW-0963">Cytoplasm</keyword>
<protein>
    <recommendedName>
        <fullName evidence="4">BRISC and BRCA1-A complex member 1</fullName>
    </recommendedName>
    <alternativeName>
        <fullName evidence="14">Mediator of RAP80 interactions and targeting subunit of 40 kDa</fullName>
    </alternativeName>
    <alternativeName>
        <fullName evidence="15">New component of the BRCA1-A complex</fullName>
    </alternativeName>
</protein>
<dbReference type="GO" id="GO:0051301">
    <property type="term" value="P:cell division"/>
    <property type="evidence" value="ECO:0007669"/>
    <property type="project" value="UniProtKB-KW"/>
</dbReference>
<dbReference type="PANTHER" id="PTHR15660">
    <property type="entry name" value="BRISC AND BRCA1-A COMPLEX MEMBER 1"/>
    <property type="match status" value="1"/>
</dbReference>
<reference evidence="17" key="1">
    <citation type="submission" date="2018-02" db="EMBL/GenBank/DDBJ databases">
        <authorList>
            <person name="Cohen D.B."/>
            <person name="Kent A.D."/>
        </authorList>
    </citation>
    <scope>NUCLEOTIDE SEQUENCE</scope>
</reference>
<organism evidence="17">
    <name type="scientific">Fagus sylvatica</name>
    <name type="common">Beechnut</name>
    <dbReference type="NCBI Taxonomy" id="28930"/>
    <lineage>
        <taxon>Eukaryota</taxon>
        <taxon>Viridiplantae</taxon>
        <taxon>Streptophyta</taxon>
        <taxon>Embryophyta</taxon>
        <taxon>Tracheophyta</taxon>
        <taxon>Spermatophyta</taxon>
        <taxon>Magnoliopsida</taxon>
        <taxon>eudicotyledons</taxon>
        <taxon>Gunneridae</taxon>
        <taxon>Pentapetalae</taxon>
        <taxon>rosids</taxon>
        <taxon>fabids</taxon>
        <taxon>Fagales</taxon>
        <taxon>Fagaceae</taxon>
        <taxon>Fagus</taxon>
    </lineage>
</organism>
<evidence type="ECO:0000256" key="2">
    <source>
        <dbReference type="ARBA" id="ARBA00004496"/>
    </source>
</evidence>
<keyword evidence="13" id="KW-0131">Cell cycle</keyword>
<evidence type="ECO:0000256" key="16">
    <source>
        <dbReference type="SAM" id="MobiDB-lite"/>
    </source>
</evidence>
<evidence type="ECO:0000256" key="9">
    <source>
        <dbReference type="ARBA" id="ARBA00022786"/>
    </source>
</evidence>
<dbReference type="GO" id="GO:0006281">
    <property type="term" value="P:DNA repair"/>
    <property type="evidence" value="ECO:0007669"/>
    <property type="project" value="UniProtKB-KW"/>
</dbReference>
<proteinExistence type="inferred from homology"/>
<dbReference type="EMBL" id="OIVN01000613">
    <property type="protein sequence ID" value="SPC82994.1"/>
    <property type="molecule type" value="Genomic_DNA"/>
</dbReference>
<comment type="subcellular location">
    <subcellularLocation>
        <location evidence="2">Cytoplasm</location>
    </subcellularLocation>
    <subcellularLocation>
        <location evidence="1">Nucleus</location>
    </subcellularLocation>
</comment>
<dbReference type="SUPFAM" id="SSF53300">
    <property type="entry name" value="vWA-like"/>
    <property type="match status" value="1"/>
</dbReference>
<comment type="similarity">
    <text evidence="3">Belongs to the BABAM1 family.</text>
</comment>
<keyword evidence="11" id="KW-0234">DNA repair</keyword>
<evidence type="ECO:0000256" key="3">
    <source>
        <dbReference type="ARBA" id="ARBA00010809"/>
    </source>
</evidence>
<evidence type="ECO:0000256" key="5">
    <source>
        <dbReference type="ARBA" id="ARBA00022490"/>
    </source>
</evidence>
<keyword evidence="12" id="KW-0539">Nucleus</keyword>
<dbReference type="Gene3D" id="3.40.50.410">
    <property type="entry name" value="von Willebrand factor, type A domain"/>
    <property type="match status" value="1"/>
</dbReference>
<dbReference type="GO" id="GO:0045739">
    <property type="term" value="P:positive regulation of DNA repair"/>
    <property type="evidence" value="ECO:0007669"/>
    <property type="project" value="InterPro"/>
</dbReference>
<keyword evidence="7" id="KW-0227">DNA damage</keyword>
<name>A0A2N9F892_FAGSY</name>
<dbReference type="InterPro" id="IPR036465">
    <property type="entry name" value="vWFA_dom_sf"/>
</dbReference>
<dbReference type="GO" id="GO:0005737">
    <property type="term" value="C:cytoplasm"/>
    <property type="evidence" value="ECO:0007669"/>
    <property type="project" value="UniProtKB-SubCell"/>
</dbReference>
<keyword evidence="9" id="KW-0833">Ubl conjugation pathway</keyword>
<dbReference type="PANTHER" id="PTHR15660:SF1">
    <property type="entry name" value="BRISC AND BRCA1-A COMPLEX MEMBER 1"/>
    <property type="match status" value="1"/>
</dbReference>
<evidence type="ECO:0000256" key="8">
    <source>
        <dbReference type="ARBA" id="ARBA00022776"/>
    </source>
</evidence>
<sequence>MEVIVEGESSGGSKYTLNPTRILNEDILICVDVDAESMVEMKSTGPNGRPLTRFESIKQAILMFINAKLSINPDHRFAFATLSKSASLLRREFSSEVESAIAAVMGLSATSSSGPADLTTLFQIAAHEAKKSRAQNRIFRVVLIYCRSSTKPQHQWPVNRKLFTLDVIYLHDKPGPDNCPQEVYDALVDALEHVSEYEGYIHESGQGLARILYRHMCVLLSHPQQRCAQEYIDIPKSLTKKSPASDSMPCEDSVPISSQ</sequence>
<keyword evidence="8" id="KW-0498">Mitosis</keyword>
<evidence type="ECO:0000256" key="4">
    <source>
        <dbReference type="ARBA" id="ARBA00019437"/>
    </source>
</evidence>
<evidence type="ECO:0000256" key="11">
    <source>
        <dbReference type="ARBA" id="ARBA00023204"/>
    </source>
</evidence>
<evidence type="ECO:0000256" key="1">
    <source>
        <dbReference type="ARBA" id="ARBA00004123"/>
    </source>
</evidence>
<accession>A0A2N9F892</accession>
<evidence type="ECO:0000256" key="10">
    <source>
        <dbReference type="ARBA" id="ARBA00022853"/>
    </source>
</evidence>
<evidence type="ECO:0000256" key="14">
    <source>
        <dbReference type="ARBA" id="ARBA00030984"/>
    </source>
</evidence>
<dbReference type="InterPro" id="IPR026126">
    <property type="entry name" value="BABAM1"/>
</dbReference>
<dbReference type="GO" id="GO:0006325">
    <property type="term" value="P:chromatin organization"/>
    <property type="evidence" value="ECO:0007669"/>
    <property type="project" value="UniProtKB-KW"/>
</dbReference>